<feature type="domain" description="Histidine kinase" evidence="15">
    <location>
        <begin position="211"/>
        <end position="417"/>
    </location>
</feature>
<evidence type="ECO:0000256" key="8">
    <source>
        <dbReference type="ARBA" id="ARBA00022741"/>
    </source>
</evidence>
<dbReference type="SUPFAM" id="SSF55874">
    <property type="entry name" value="ATPase domain of HSP90 chaperone/DNA topoisomerase II/histidine kinase"/>
    <property type="match status" value="1"/>
</dbReference>
<evidence type="ECO:0000259" key="15">
    <source>
        <dbReference type="PROSITE" id="PS50109"/>
    </source>
</evidence>
<dbReference type="PANTHER" id="PTHR43065">
    <property type="entry name" value="SENSOR HISTIDINE KINASE"/>
    <property type="match status" value="1"/>
</dbReference>
<dbReference type="GO" id="GO:0000155">
    <property type="term" value="F:phosphorelay sensor kinase activity"/>
    <property type="evidence" value="ECO:0007669"/>
    <property type="project" value="InterPro"/>
</dbReference>
<evidence type="ECO:0000256" key="1">
    <source>
        <dbReference type="ARBA" id="ARBA00000085"/>
    </source>
</evidence>
<evidence type="ECO:0000256" key="9">
    <source>
        <dbReference type="ARBA" id="ARBA00022777"/>
    </source>
</evidence>
<keyword evidence="6" id="KW-0808">Transferase</keyword>
<dbReference type="InterPro" id="IPR003594">
    <property type="entry name" value="HATPase_dom"/>
</dbReference>
<dbReference type="RefSeq" id="WP_048310553.1">
    <property type="nucleotide sequence ID" value="NZ_JBHOGS010000002.1"/>
</dbReference>
<feature type="transmembrane region" description="Helical" evidence="14">
    <location>
        <begin position="71"/>
        <end position="91"/>
    </location>
</feature>
<proteinExistence type="predicted"/>
<keyword evidence="8" id="KW-0547">Nucleotide-binding</keyword>
<dbReference type="Pfam" id="PF00512">
    <property type="entry name" value="HisKA"/>
    <property type="match status" value="1"/>
</dbReference>
<dbReference type="Pfam" id="PF02518">
    <property type="entry name" value="HATPase_c"/>
    <property type="match status" value="1"/>
</dbReference>
<feature type="transmembrane region" description="Helical" evidence="14">
    <location>
        <begin position="162"/>
        <end position="187"/>
    </location>
</feature>
<keyword evidence="4" id="KW-1003">Cell membrane</keyword>
<dbReference type="Proteomes" id="UP000035996">
    <property type="component" value="Unassembled WGS sequence"/>
</dbReference>
<evidence type="ECO:0000256" key="4">
    <source>
        <dbReference type="ARBA" id="ARBA00022475"/>
    </source>
</evidence>
<protein>
    <recommendedName>
        <fullName evidence="3">histidine kinase</fullName>
        <ecNumber evidence="3">2.7.13.3</ecNumber>
    </recommendedName>
</protein>
<keyword evidence="17" id="KW-1185">Reference proteome</keyword>
<sequence length="419" mass="46846">MLLTAKTFLLNLLLVFAPLGIMQILYLLKYTNFLKKSSGWLLALFPLLSVLLCMMYPIVINDNFILDFRRIPFILGALYGGKWVGLIYLVVMLSYRFSLGGTGFYPTLFSFSLVTIATSLISGHFLNLDLKKKLLVAAAMDGLVGMVSTFISLTFFNSQIELSMWILFSCISVIGVVLATLIYEVFINQFKLLHSVMEGQKLKVVSHLAASISHEVRNPLTVSRGFLQLIDGDLEDKEKKEYMKLAITELDRATEIINDYLTFAKPYPESVERIDVISEVNHSISVIQPLASMMNVSINAKIDLPSAYMHSEKRKFQQCLLNFSKNAIEAMPNGGTLTIETTRQHNELKISIQDTGIGMTEEQLCRIGEPFFTTKEKGTGLGMMVSHSIVKGMGGELLYKSEPGMGTTVHLVFQVEDVD</sequence>
<comment type="caution">
    <text evidence="16">The sequence shown here is derived from an EMBL/GenBank/DDBJ whole genome shotgun (WGS) entry which is preliminary data.</text>
</comment>
<dbReference type="SUPFAM" id="SSF47384">
    <property type="entry name" value="Homodimeric domain of signal transducing histidine kinase"/>
    <property type="match status" value="1"/>
</dbReference>
<evidence type="ECO:0000256" key="3">
    <source>
        <dbReference type="ARBA" id="ARBA00012438"/>
    </source>
</evidence>
<dbReference type="PROSITE" id="PS50109">
    <property type="entry name" value="HIS_KIN"/>
    <property type="match status" value="1"/>
</dbReference>
<evidence type="ECO:0000256" key="2">
    <source>
        <dbReference type="ARBA" id="ARBA00004651"/>
    </source>
</evidence>
<reference evidence="16" key="1">
    <citation type="submission" date="2015-06" db="EMBL/GenBank/DDBJ databases">
        <authorList>
            <person name="Liu B."/>
            <person name="Wang J."/>
            <person name="Zhu Y."/>
            <person name="Liu G."/>
            <person name="Chen Q."/>
            <person name="Zheng C."/>
            <person name="Che J."/>
            <person name="Ge C."/>
            <person name="Shi H."/>
            <person name="Pan Z."/>
            <person name="Liu X."/>
        </authorList>
    </citation>
    <scope>NUCLEOTIDE SEQUENCE [LARGE SCALE GENOMIC DNA]</scope>
    <source>
        <strain evidence="16">DSM 16346</strain>
    </source>
</reference>
<dbReference type="InterPro" id="IPR004358">
    <property type="entry name" value="Sig_transdc_His_kin-like_C"/>
</dbReference>
<feature type="transmembrane region" description="Helical" evidence="14">
    <location>
        <begin position="134"/>
        <end position="156"/>
    </location>
</feature>
<evidence type="ECO:0000313" key="17">
    <source>
        <dbReference type="Proteomes" id="UP000035996"/>
    </source>
</evidence>
<dbReference type="InterPro" id="IPR036890">
    <property type="entry name" value="HATPase_C_sf"/>
</dbReference>
<dbReference type="GO" id="GO:0071555">
    <property type="term" value="P:cell wall organization"/>
    <property type="evidence" value="ECO:0007669"/>
    <property type="project" value="InterPro"/>
</dbReference>
<evidence type="ECO:0000256" key="14">
    <source>
        <dbReference type="SAM" id="Phobius"/>
    </source>
</evidence>
<dbReference type="InterPro" id="IPR005467">
    <property type="entry name" value="His_kinase_dom"/>
</dbReference>
<dbReference type="Pfam" id="PF07694">
    <property type="entry name" value="5TM-5TMR_LYT"/>
    <property type="match status" value="1"/>
</dbReference>
<dbReference type="PATRIC" id="fig|157733.3.peg.4157"/>
<dbReference type="InterPro" id="IPR036097">
    <property type="entry name" value="HisK_dim/P_sf"/>
</dbReference>
<dbReference type="Gene3D" id="1.10.287.130">
    <property type="match status" value="1"/>
</dbReference>
<dbReference type="InterPro" id="IPR011620">
    <property type="entry name" value="Sig_transdc_His_kinase_LytS_TM"/>
</dbReference>
<dbReference type="SMART" id="SM00388">
    <property type="entry name" value="HisKA"/>
    <property type="match status" value="1"/>
</dbReference>
<gene>
    <name evidence="16" type="ORF">AB986_09315</name>
</gene>
<keyword evidence="9" id="KW-0418">Kinase</keyword>
<keyword evidence="12" id="KW-0902">Two-component regulatory system</keyword>
<keyword evidence="10" id="KW-0067">ATP-binding</keyword>
<dbReference type="EC" id="2.7.13.3" evidence="3"/>
<feature type="transmembrane region" description="Helical" evidence="14">
    <location>
        <begin position="40"/>
        <end position="59"/>
    </location>
</feature>
<dbReference type="SMART" id="SM00387">
    <property type="entry name" value="HATPase_c"/>
    <property type="match status" value="1"/>
</dbReference>
<accession>A0A0J6D252</accession>
<evidence type="ECO:0000313" key="16">
    <source>
        <dbReference type="EMBL" id="KMM39383.1"/>
    </source>
</evidence>
<evidence type="ECO:0000256" key="10">
    <source>
        <dbReference type="ARBA" id="ARBA00022840"/>
    </source>
</evidence>
<evidence type="ECO:0000256" key="5">
    <source>
        <dbReference type="ARBA" id="ARBA00022553"/>
    </source>
</evidence>
<name>A0A0J6D252_9BACL</name>
<evidence type="ECO:0000256" key="6">
    <source>
        <dbReference type="ARBA" id="ARBA00022679"/>
    </source>
</evidence>
<evidence type="ECO:0000256" key="11">
    <source>
        <dbReference type="ARBA" id="ARBA00022989"/>
    </source>
</evidence>
<dbReference type="AlphaFoldDB" id="A0A0J6D252"/>
<keyword evidence="11 14" id="KW-1133">Transmembrane helix</keyword>
<feature type="transmembrane region" description="Helical" evidence="14">
    <location>
        <begin position="103"/>
        <end position="122"/>
    </location>
</feature>
<evidence type="ECO:0000256" key="12">
    <source>
        <dbReference type="ARBA" id="ARBA00023012"/>
    </source>
</evidence>
<evidence type="ECO:0000256" key="13">
    <source>
        <dbReference type="ARBA" id="ARBA00023136"/>
    </source>
</evidence>
<dbReference type="EMBL" id="LELK01000001">
    <property type="protein sequence ID" value="KMM39383.1"/>
    <property type="molecule type" value="Genomic_DNA"/>
</dbReference>
<keyword evidence="7 14" id="KW-0812">Transmembrane</keyword>
<comment type="subcellular location">
    <subcellularLocation>
        <location evidence="2">Cell membrane</location>
        <topology evidence="2">Multi-pass membrane protein</topology>
    </subcellularLocation>
</comment>
<keyword evidence="13 14" id="KW-0472">Membrane</keyword>
<evidence type="ECO:0000256" key="7">
    <source>
        <dbReference type="ARBA" id="ARBA00022692"/>
    </source>
</evidence>
<dbReference type="GO" id="GO:0005886">
    <property type="term" value="C:plasma membrane"/>
    <property type="evidence" value="ECO:0007669"/>
    <property type="project" value="UniProtKB-SubCell"/>
</dbReference>
<dbReference type="STRING" id="157733.AB986_09315"/>
<feature type="transmembrane region" description="Helical" evidence="14">
    <location>
        <begin position="7"/>
        <end position="28"/>
    </location>
</feature>
<dbReference type="CDD" id="cd00082">
    <property type="entry name" value="HisKA"/>
    <property type="match status" value="1"/>
</dbReference>
<dbReference type="Gene3D" id="3.30.565.10">
    <property type="entry name" value="Histidine kinase-like ATPase, C-terminal domain"/>
    <property type="match status" value="1"/>
</dbReference>
<dbReference type="PANTHER" id="PTHR43065:SF46">
    <property type="entry name" value="C4-DICARBOXYLATE TRANSPORT SENSOR PROTEIN DCTB"/>
    <property type="match status" value="1"/>
</dbReference>
<keyword evidence="5" id="KW-0597">Phosphoprotein</keyword>
<dbReference type="InterPro" id="IPR003661">
    <property type="entry name" value="HisK_dim/P_dom"/>
</dbReference>
<dbReference type="GO" id="GO:0005524">
    <property type="term" value="F:ATP binding"/>
    <property type="evidence" value="ECO:0007669"/>
    <property type="project" value="UniProtKB-KW"/>
</dbReference>
<dbReference type="PRINTS" id="PR00344">
    <property type="entry name" value="BCTRLSENSOR"/>
</dbReference>
<organism evidence="16 17">
    <name type="scientific">Guptibacillus hwajinpoensis</name>
    <dbReference type="NCBI Taxonomy" id="208199"/>
    <lineage>
        <taxon>Bacteria</taxon>
        <taxon>Bacillati</taxon>
        <taxon>Bacillota</taxon>
        <taxon>Bacilli</taxon>
        <taxon>Bacillales</taxon>
        <taxon>Guptibacillaceae</taxon>
        <taxon>Guptibacillus</taxon>
    </lineage>
</organism>
<comment type="catalytic activity">
    <reaction evidence="1">
        <text>ATP + protein L-histidine = ADP + protein N-phospho-L-histidine.</text>
        <dbReference type="EC" id="2.7.13.3"/>
    </reaction>
</comment>